<organism evidence="2 3">
    <name type="scientific">Monilinia fructicola</name>
    <name type="common">Brown rot fungus</name>
    <name type="synonym">Ciboria fructicola</name>
    <dbReference type="NCBI Taxonomy" id="38448"/>
    <lineage>
        <taxon>Eukaryota</taxon>
        <taxon>Fungi</taxon>
        <taxon>Dikarya</taxon>
        <taxon>Ascomycota</taxon>
        <taxon>Pezizomycotina</taxon>
        <taxon>Leotiomycetes</taxon>
        <taxon>Helotiales</taxon>
        <taxon>Sclerotiniaceae</taxon>
        <taxon>Monilinia</taxon>
    </lineage>
</organism>
<reference evidence="2 3" key="1">
    <citation type="submission" date="2019-06" db="EMBL/GenBank/DDBJ databases">
        <title>Genome Sequence of the Brown Rot Fungal Pathogen Monilinia fructicola.</title>
        <authorList>
            <person name="De Miccolis Angelini R.M."/>
            <person name="Landi L."/>
            <person name="Abate D."/>
            <person name="Pollastro S."/>
            <person name="Romanazzi G."/>
            <person name="Faretra F."/>
        </authorList>
    </citation>
    <scope>NUCLEOTIDE SEQUENCE [LARGE SCALE GENOMIC DNA]</scope>
    <source>
        <strain evidence="2 3">Mfrc123</strain>
    </source>
</reference>
<name>A0A5M9K5P1_MONFR</name>
<evidence type="ECO:0000313" key="2">
    <source>
        <dbReference type="EMBL" id="KAA8574125.1"/>
    </source>
</evidence>
<dbReference type="Proteomes" id="UP000322873">
    <property type="component" value="Unassembled WGS sequence"/>
</dbReference>
<dbReference type="VEuPathDB" id="FungiDB:MFRU_001g00770"/>
<accession>A0A5M9K5P1</accession>
<gene>
    <name evidence="2" type="ORF">EYC84_005647</name>
</gene>
<feature type="compositionally biased region" description="Acidic residues" evidence="1">
    <location>
        <begin position="1"/>
        <end position="15"/>
    </location>
</feature>
<dbReference type="AlphaFoldDB" id="A0A5M9K5P1"/>
<dbReference type="Gene3D" id="1.10.10.580">
    <property type="entry name" value="Structural maintenance of chromosome 1. Chain E"/>
    <property type="match status" value="1"/>
</dbReference>
<protein>
    <submittedName>
        <fullName evidence="2">Uncharacterized protein</fullName>
    </submittedName>
</protein>
<comment type="caution">
    <text evidence="2">The sequence shown here is derived from an EMBL/GenBank/DDBJ whole genome shotgun (WGS) entry which is preliminary data.</text>
</comment>
<dbReference type="InterPro" id="IPR023093">
    <property type="entry name" value="ScpA-like_C"/>
</dbReference>
<evidence type="ECO:0000256" key="1">
    <source>
        <dbReference type="SAM" id="MobiDB-lite"/>
    </source>
</evidence>
<sequence length="219" mass="24724">MGGDDEFNINIEDDDHNATAGLGDDRSSVSGNQFDETSAPLVHPADSGPVSLGTTHAVHLLRERFGDEAANSPDKRKKASLTPPRCSSKFLVLATKDAVKVEQQEHVLGGPIRVRGKRGLWVLGLKEKPVAKLMRKTPLRLDPQLLHLCWKHREWSRSLLEKGKGPLYEYIIAFKGKKRKRWSSDWRQGQILRRRYTKALKPFLTDGWNLLGYMGNYGL</sequence>
<dbReference type="EMBL" id="VICG01000003">
    <property type="protein sequence ID" value="KAA8574125.1"/>
    <property type="molecule type" value="Genomic_DNA"/>
</dbReference>
<evidence type="ECO:0000313" key="3">
    <source>
        <dbReference type="Proteomes" id="UP000322873"/>
    </source>
</evidence>
<feature type="region of interest" description="Disordered" evidence="1">
    <location>
        <begin position="1"/>
        <end position="52"/>
    </location>
</feature>
<proteinExistence type="predicted"/>
<keyword evidence="3" id="KW-1185">Reference proteome</keyword>